<dbReference type="EMBL" id="JBHOMY010000036">
    <property type="protein sequence ID" value="MFC1457929.1"/>
    <property type="molecule type" value="Genomic_DNA"/>
</dbReference>
<dbReference type="NCBIfam" id="TIGR02375">
    <property type="entry name" value="pseudoazurin"/>
    <property type="match status" value="1"/>
</dbReference>
<dbReference type="SUPFAM" id="SSF49503">
    <property type="entry name" value="Cupredoxins"/>
    <property type="match status" value="1"/>
</dbReference>
<dbReference type="InterPro" id="IPR002386">
    <property type="entry name" value="Amicyanin/Pseudoazurin"/>
</dbReference>
<dbReference type="CDD" id="cd04218">
    <property type="entry name" value="Pseudoazurin"/>
    <property type="match status" value="1"/>
</dbReference>
<evidence type="ECO:0000256" key="4">
    <source>
        <dbReference type="ARBA" id="ARBA00022723"/>
    </source>
</evidence>
<dbReference type="InterPro" id="IPR012745">
    <property type="entry name" value="Pseudoazurin"/>
</dbReference>
<keyword evidence="7" id="KW-0186">Copper</keyword>
<evidence type="ECO:0000259" key="10">
    <source>
        <dbReference type="Pfam" id="PF00127"/>
    </source>
</evidence>
<feature type="domain" description="Blue (type 1) copper" evidence="10">
    <location>
        <begin position="31"/>
        <end position="117"/>
    </location>
</feature>
<name>A0ABV6Y9K8_9HYPH</name>
<dbReference type="InterPro" id="IPR001235">
    <property type="entry name" value="Copper_blue_Plastocyanin"/>
</dbReference>
<keyword evidence="9" id="KW-0732">Signal</keyword>
<evidence type="ECO:0000256" key="7">
    <source>
        <dbReference type="ARBA" id="ARBA00023008"/>
    </source>
</evidence>
<comment type="caution">
    <text evidence="11">The sequence shown here is derived from an EMBL/GenBank/DDBJ whole genome shotgun (WGS) entry which is preliminary data.</text>
</comment>
<evidence type="ECO:0000256" key="9">
    <source>
        <dbReference type="SAM" id="SignalP"/>
    </source>
</evidence>
<evidence type="ECO:0000256" key="1">
    <source>
        <dbReference type="ARBA" id="ARBA00001935"/>
    </source>
</evidence>
<keyword evidence="4" id="KW-0479">Metal-binding</keyword>
<dbReference type="PRINTS" id="PR00156">
    <property type="entry name" value="COPPERBLUE"/>
</dbReference>
<keyword evidence="5" id="KW-0574">Periplasm</keyword>
<keyword evidence="3" id="KW-0813">Transport</keyword>
<comment type="subcellular location">
    <subcellularLocation>
        <location evidence="2">Periplasm</location>
    </subcellularLocation>
</comment>
<evidence type="ECO:0000256" key="6">
    <source>
        <dbReference type="ARBA" id="ARBA00022982"/>
    </source>
</evidence>
<reference evidence="11 12" key="1">
    <citation type="submission" date="2024-09" db="EMBL/GenBank/DDBJ databases">
        <title>Nodulacao em especies de Leguminosae Basais da Amazonia e Caracterizacao dos Rizobios e Bacterias Associadas aos Nodulos.</title>
        <authorList>
            <person name="Jambeiro I.C.A."/>
            <person name="Lopes I.S."/>
            <person name="Aguiar E.R.G.R."/>
            <person name="Santos A.F.J."/>
            <person name="Dos Santos J.M.F."/>
            <person name="Gross E."/>
        </authorList>
    </citation>
    <scope>NUCLEOTIDE SEQUENCE [LARGE SCALE GENOMIC DNA]</scope>
    <source>
        <strain evidence="11 12">BRUESC1165</strain>
    </source>
</reference>
<evidence type="ECO:0000256" key="5">
    <source>
        <dbReference type="ARBA" id="ARBA00022764"/>
    </source>
</evidence>
<protein>
    <recommendedName>
        <fullName evidence="8">Pseudoazurin</fullName>
    </recommendedName>
</protein>
<dbReference type="InterPro" id="IPR000923">
    <property type="entry name" value="BlueCu_1"/>
</dbReference>
<sequence length="154" mass="16219">MTKMNPVALTFMCALFAMSCGMASAAEIEVRMLNQGADNTMVFEPAFVKIAPGDKIKFIPTDKGHNVESIDGMLPAGATSFGTKNNEELTVTFDVPGVYGVKCKLHYGMGMVALIAVGDPKNVAQAEAVSHPGKAKKVFSALFGQIATTTIASK</sequence>
<evidence type="ECO:0000256" key="3">
    <source>
        <dbReference type="ARBA" id="ARBA00022448"/>
    </source>
</evidence>
<dbReference type="Gene3D" id="2.60.40.420">
    <property type="entry name" value="Cupredoxins - blue copper proteins"/>
    <property type="match status" value="1"/>
</dbReference>
<gene>
    <name evidence="11" type="ORF">ACETIH_14645</name>
</gene>
<feature type="chain" id="PRO_5046948844" description="Pseudoazurin" evidence="9">
    <location>
        <begin position="26"/>
        <end position="154"/>
    </location>
</feature>
<proteinExistence type="predicted"/>
<evidence type="ECO:0000256" key="2">
    <source>
        <dbReference type="ARBA" id="ARBA00004418"/>
    </source>
</evidence>
<dbReference type="InterPro" id="IPR008972">
    <property type="entry name" value="Cupredoxin"/>
</dbReference>
<feature type="signal peptide" evidence="9">
    <location>
        <begin position="1"/>
        <end position="25"/>
    </location>
</feature>
<dbReference type="Proteomes" id="UP001593940">
    <property type="component" value="Unassembled WGS sequence"/>
</dbReference>
<dbReference type="PRINTS" id="PR00155">
    <property type="entry name" value="AMICYANIN"/>
</dbReference>
<evidence type="ECO:0000313" key="12">
    <source>
        <dbReference type="Proteomes" id="UP001593940"/>
    </source>
</evidence>
<evidence type="ECO:0000313" key="11">
    <source>
        <dbReference type="EMBL" id="MFC1457929.1"/>
    </source>
</evidence>
<dbReference type="RefSeq" id="WP_377030059.1">
    <property type="nucleotide sequence ID" value="NZ_JBHOMY010000036.1"/>
</dbReference>
<keyword evidence="6" id="KW-0249">Electron transport</keyword>
<dbReference type="PROSITE" id="PS51257">
    <property type="entry name" value="PROKAR_LIPOPROTEIN"/>
    <property type="match status" value="1"/>
</dbReference>
<organism evidence="11 12">
    <name type="scientific">Microvirga arabica</name>
    <dbReference type="NCBI Taxonomy" id="1128671"/>
    <lineage>
        <taxon>Bacteria</taxon>
        <taxon>Pseudomonadati</taxon>
        <taxon>Pseudomonadota</taxon>
        <taxon>Alphaproteobacteria</taxon>
        <taxon>Hyphomicrobiales</taxon>
        <taxon>Methylobacteriaceae</taxon>
        <taxon>Microvirga</taxon>
    </lineage>
</organism>
<evidence type="ECO:0000256" key="8">
    <source>
        <dbReference type="NCBIfam" id="TIGR02375"/>
    </source>
</evidence>
<comment type="cofactor">
    <cofactor evidence="1">
        <name>Cu cation</name>
        <dbReference type="ChEBI" id="CHEBI:23378"/>
    </cofactor>
</comment>
<dbReference type="Pfam" id="PF00127">
    <property type="entry name" value="Copper-bind"/>
    <property type="match status" value="1"/>
</dbReference>
<keyword evidence="12" id="KW-1185">Reference proteome</keyword>
<accession>A0ABV6Y9K8</accession>